<evidence type="ECO:0000313" key="4">
    <source>
        <dbReference type="Proteomes" id="UP001159364"/>
    </source>
</evidence>
<feature type="chain" id="PRO_5043653395" description="Root meristem growth factor 9" evidence="2">
    <location>
        <begin position="27"/>
        <end position="76"/>
    </location>
</feature>
<comment type="caution">
    <text evidence="3">The sequence shown here is derived from an EMBL/GenBank/DDBJ whole genome shotgun (WGS) entry which is preliminary data.</text>
</comment>
<name>A0AAV8THJ8_9ROSI</name>
<evidence type="ECO:0000256" key="2">
    <source>
        <dbReference type="SAM" id="SignalP"/>
    </source>
</evidence>
<proteinExistence type="predicted"/>
<reference evidence="3 4" key="1">
    <citation type="submission" date="2021-09" db="EMBL/GenBank/DDBJ databases">
        <title>Genomic insights and catalytic innovation underlie evolution of tropane alkaloids biosynthesis.</title>
        <authorList>
            <person name="Wang Y.-J."/>
            <person name="Tian T."/>
            <person name="Huang J.-P."/>
            <person name="Huang S.-X."/>
        </authorList>
    </citation>
    <scope>NUCLEOTIDE SEQUENCE [LARGE SCALE GENOMIC DNA]</scope>
    <source>
        <strain evidence="3">KIB-2018</strain>
        <tissue evidence="3">Leaf</tissue>
    </source>
</reference>
<dbReference type="InterPro" id="IPR049306">
    <property type="entry name" value="GLV1-2"/>
</dbReference>
<keyword evidence="4" id="KW-1185">Reference proteome</keyword>
<dbReference type="AlphaFoldDB" id="A0AAV8THJ8"/>
<sequence length="76" mass="8678">MAKVSCMDLLLVTFFLLCFVSNTVTARKLLKEADNHQVEKDQNEFQTSKGNERLPDPDELVGMDYTPARKKPPIHN</sequence>
<dbReference type="EMBL" id="JAIWQS010000005">
    <property type="protein sequence ID" value="KAJ8765743.1"/>
    <property type="molecule type" value="Genomic_DNA"/>
</dbReference>
<dbReference type="Proteomes" id="UP001159364">
    <property type="component" value="Linkage Group LG05"/>
</dbReference>
<evidence type="ECO:0000256" key="1">
    <source>
        <dbReference type="SAM" id="MobiDB-lite"/>
    </source>
</evidence>
<protein>
    <recommendedName>
        <fullName evidence="5">Root meristem growth factor 9</fullName>
    </recommendedName>
</protein>
<accession>A0AAV8THJ8</accession>
<organism evidence="3 4">
    <name type="scientific">Erythroxylum novogranatense</name>
    <dbReference type="NCBI Taxonomy" id="1862640"/>
    <lineage>
        <taxon>Eukaryota</taxon>
        <taxon>Viridiplantae</taxon>
        <taxon>Streptophyta</taxon>
        <taxon>Embryophyta</taxon>
        <taxon>Tracheophyta</taxon>
        <taxon>Spermatophyta</taxon>
        <taxon>Magnoliopsida</taxon>
        <taxon>eudicotyledons</taxon>
        <taxon>Gunneridae</taxon>
        <taxon>Pentapetalae</taxon>
        <taxon>rosids</taxon>
        <taxon>fabids</taxon>
        <taxon>Malpighiales</taxon>
        <taxon>Erythroxylaceae</taxon>
        <taxon>Erythroxylum</taxon>
    </lineage>
</organism>
<feature type="signal peptide" evidence="2">
    <location>
        <begin position="1"/>
        <end position="26"/>
    </location>
</feature>
<gene>
    <name evidence="3" type="ORF">K2173_014865</name>
</gene>
<evidence type="ECO:0008006" key="5">
    <source>
        <dbReference type="Google" id="ProtNLM"/>
    </source>
</evidence>
<evidence type="ECO:0000313" key="3">
    <source>
        <dbReference type="EMBL" id="KAJ8765743.1"/>
    </source>
</evidence>
<feature type="region of interest" description="Disordered" evidence="1">
    <location>
        <begin position="35"/>
        <end position="76"/>
    </location>
</feature>
<dbReference type="Pfam" id="PF21529">
    <property type="entry name" value="GLV1-2"/>
    <property type="match status" value="1"/>
</dbReference>
<keyword evidence="2" id="KW-0732">Signal</keyword>